<dbReference type="PRINTS" id="PR00508">
    <property type="entry name" value="S21N4MTFRASE"/>
</dbReference>
<proteinExistence type="inferred from homology"/>
<dbReference type="AlphaFoldDB" id="A0A6P1LBA5"/>
<dbReference type="REBASE" id="41908">
    <property type="entry name" value="M.Mio695ORF2688P"/>
</dbReference>
<name>A0A6P1LBA5_MALIO</name>
<sequence>MNETKQKVIIGNSIDLSMIKDKSIDLIITSPPYPMISMWDETFNILNGEISKKLINDEPKKAFELMHVELDKIYIEAIKKLKDDGIVVINIGDATRTCKNNFSLYPNGSRTIEFFTKNGFNLLPSIIWNKPTNSPNKFMGSGMLPVGAYNTLEFEHILIFKKSKREFCSREQKNNRNESAFFWNERNIWCNNIWNFVGEKQKNKNDARERNGAFPLELPYRIVSMWTCKNDTVLDIFGGTGTTLLACAALKRNGITVEMQKEFKNDINDRLINAREILNKKNKDRLKNQINFVDDRISKGKEIKYVNNYYNIPVITKQEINIKLPYINKIHLKYDNEKESEIIVKYED</sequence>
<dbReference type="InterPro" id="IPR017985">
    <property type="entry name" value="MeTrfase_CN4_CS"/>
</dbReference>
<evidence type="ECO:0000256" key="3">
    <source>
        <dbReference type="ARBA" id="ARBA00022679"/>
    </source>
</evidence>
<accession>A0A6P1LBA5</accession>
<protein>
    <submittedName>
        <fullName evidence="8">Site-specific DNA-methyltransferase</fullName>
    </submittedName>
</protein>
<evidence type="ECO:0000256" key="6">
    <source>
        <dbReference type="ARBA" id="ARBA00023125"/>
    </source>
</evidence>
<evidence type="ECO:0000256" key="7">
    <source>
        <dbReference type="ARBA" id="ARBA00049120"/>
    </source>
</evidence>
<reference evidence="9" key="1">
    <citation type="submission" date="2018-11" db="EMBL/GenBank/DDBJ databases">
        <title>The first complete genome sequence of Mycoplasma iowae strain 695.</title>
        <authorList>
            <person name="Ghanem M."/>
            <person name="El-Gazzar M."/>
        </authorList>
    </citation>
    <scope>NUCLEOTIDE SEQUENCE [LARGE SCALE GENOMIC DNA]</scope>
    <source>
        <strain evidence="9">695</strain>
    </source>
</reference>
<comment type="catalytic activity">
    <reaction evidence="7">
        <text>a 2'-deoxycytidine in DNA + S-adenosyl-L-methionine = an N(4)-methyl-2'-deoxycytidine in DNA + S-adenosyl-L-homocysteine + H(+)</text>
        <dbReference type="Rhea" id="RHEA:16857"/>
        <dbReference type="Rhea" id="RHEA-COMP:11369"/>
        <dbReference type="Rhea" id="RHEA-COMP:13674"/>
        <dbReference type="ChEBI" id="CHEBI:15378"/>
        <dbReference type="ChEBI" id="CHEBI:57856"/>
        <dbReference type="ChEBI" id="CHEBI:59789"/>
        <dbReference type="ChEBI" id="CHEBI:85452"/>
        <dbReference type="ChEBI" id="CHEBI:137933"/>
        <dbReference type="EC" id="2.1.1.113"/>
    </reaction>
</comment>
<keyword evidence="6" id="KW-0238">DNA-binding</keyword>
<dbReference type="RefSeq" id="WP_004024981.1">
    <property type="nucleotide sequence ID" value="NZ_AGFP01000026.1"/>
</dbReference>
<dbReference type="OrthoDB" id="9800801at2"/>
<evidence type="ECO:0000256" key="1">
    <source>
        <dbReference type="ARBA" id="ARBA00010203"/>
    </source>
</evidence>
<dbReference type="Gene3D" id="3.40.50.150">
    <property type="entry name" value="Vaccinia Virus protein VP39"/>
    <property type="match status" value="1"/>
</dbReference>
<dbReference type="KEGG" id="miw:EER00_01060"/>
<dbReference type="GO" id="GO:0032259">
    <property type="term" value="P:methylation"/>
    <property type="evidence" value="ECO:0007669"/>
    <property type="project" value="UniProtKB-KW"/>
</dbReference>
<keyword evidence="2" id="KW-0489">Methyltransferase</keyword>
<gene>
    <name evidence="8" type="ORF">EER00_01060</name>
</gene>
<comment type="similarity">
    <text evidence="1">Belongs to the N(4)/N(6)-methyltransferase family. N(4) subfamily.</text>
</comment>
<keyword evidence="4" id="KW-0949">S-adenosyl-L-methionine</keyword>
<keyword evidence="3" id="KW-0808">Transferase</keyword>
<dbReference type="Proteomes" id="UP000464283">
    <property type="component" value="Chromosome"/>
</dbReference>
<keyword evidence="5" id="KW-0680">Restriction system</keyword>
<dbReference type="GO" id="GO:0008170">
    <property type="term" value="F:N-methyltransferase activity"/>
    <property type="evidence" value="ECO:0007669"/>
    <property type="project" value="InterPro"/>
</dbReference>
<dbReference type="SUPFAM" id="SSF53335">
    <property type="entry name" value="S-adenosyl-L-methionine-dependent methyltransferases"/>
    <property type="match status" value="1"/>
</dbReference>
<dbReference type="GO" id="GO:0009307">
    <property type="term" value="P:DNA restriction-modification system"/>
    <property type="evidence" value="ECO:0007669"/>
    <property type="project" value="UniProtKB-KW"/>
</dbReference>
<dbReference type="InterPro" id="IPR002941">
    <property type="entry name" value="DNA_methylase_N4/N6"/>
</dbReference>
<evidence type="ECO:0000256" key="4">
    <source>
        <dbReference type="ARBA" id="ARBA00022691"/>
    </source>
</evidence>
<organism evidence="8 9">
    <name type="scientific">Malacoplasma iowae 695</name>
    <dbReference type="NCBI Taxonomy" id="1048830"/>
    <lineage>
        <taxon>Bacteria</taxon>
        <taxon>Bacillati</taxon>
        <taxon>Mycoplasmatota</taxon>
        <taxon>Mycoplasmoidales</taxon>
        <taxon>Mycoplasmoidaceae</taxon>
        <taxon>Malacoplasma</taxon>
    </lineage>
</organism>
<dbReference type="GO" id="GO:0015667">
    <property type="term" value="F:site-specific DNA-methyltransferase (cytosine-N4-specific) activity"/>
    <property type="evidence" value="ECO:0007669"/>
    <property type="project" value="UniProtKB-EC"/>
</dbReference>
<dbReference type="InterPro" id="IPR029063">
    <property type="entry name" value="SAM-dependent_MTases_sf"/>
</dbReference>
<evidence type="ECO:0000313" key="9">
    <source>
        <dbReference type="Proteomes" id="UP000464283"/>
    </source>
</evidence>
<evidence type="ECO:0000313" key="8">
    <source>
        <dbReference type="EMBL" id="QHG89487.1"/>
    </source>
</evidence>
<dbReference type="GeneID" id="96866769"/>
<dbReference type="REBASE" id="368235">
    <property type="entry name" value="M.Mio695TORF1060P"/>
</dbReference>
<dbReference type="Pfam" id="PF01555">
    <property type="entry name" value="N6_N4_Mtase"/>
    <property type="match status" value="1"/>
</dbReference>
<dbReference type="InterPro" id="IPR001091">
    <property type="entry name" value="RM_Methyltransferase"/>
</dbReference>
<dbReference type="PROSITE" id="PS00093">
    <property type="entry name" value="N4_MTASE"/>
    <property type="match status" value="1"/>
</dbReference>
<dbReference type="EMBL" id="CP033512">
    <property type="protein sequence ID" value="QHG89487.1"/>
    <property type="molecule type" value="Genomic_DNA"/>
</dbReference>
<evidence type="ECO:0000256" key="5">
    <source>
        <dbReference type="ARBA" id="ARBA00022747"/>
    </source>
</evidence>
<dbReference type="GO" id="GO:0003677">
    <property type="term" value="F:DNA binding"/>
    <property type="evidence" value="ECO:0007669"/>
    <property type="project" value="UniProtKB-KW"/>
</dbReference>
<evidence type="ECO:0000256" key="2">
    <source>
        <dbReference type="ARBA" id="ARBA00022603"/>
    </source>
</evidence>